<sequence length="188" mass="21168">MSVDMDYTGRWVVTAKGSSRQAWLNIAWQGQGDAVHELPDGRDLVEVIDANGLATLDFPLWFEVEQSGSYDDLLWTTLGAYLIVSDKFLEILGGFQDYGYEHRPLEIRRSKGQPPVTGHNLFIATTTDQNAHLRPFPLRKATSSVDVSIELLTALKRHKVTGMDVKDAPTWWSMIQENLALYDEAESL</sequence>
<comment type="caution">
    <text evidence="1">The sequence shown here is derived from an EMBL/GenBank/DDBJ whole genome shotgun (WGS) entry which is preliminary data.</text>
</comment>
<reference evidence="2" key="1">
    <citation type="journal article" date="2019" name="Int. J. Syst. Evol. Microbiol.">
        <title>The Global Catalogue of Microorganisms (GCM) 10K type strain sequencing project: providing services to taxonomists for standard genome sequencing and annotation.</title>
        <authorList>
            <consortium name="The Broad Institute Genomics Platform"/>
            <consortium name="The Broad Institute Genome Sequencing Center for Infectious Disease"/>
            <person name="Wu L."/>
            <person name="Ma J."/>
        </authorList>
    </citation>
    <scope>NUCLEOTIDE SEQUENCE [LARGE SCALE GENOMIC DNA]</scope>
    <source>
        <strain evidence="2">KCTC 33576</strain>
    </source>
</reference>
<name>A0ABW5XEU0_9MICO</name>
<protein>
    <submittedName>
        <fullName evidence="1">Uncharacterized protein</fullName>
    </submittedName>
</protein>
<dbReference type="EMBL" id="JBHUOP010000004">
    <property type="protein sequence ID" value="MFD2840995.1"/>
    <property type="molecule type" value="Genomic_DNA"/>
</dbReference>
<dbReference type="Proteomes" id="UP001597391">
    <property type="component" value="Unassembled WGS sequence"/>
</dbReference>
<evidence type="ECO:0000313" key="1">
    <source>
        <dbReference type="EMBL" id="MFD2840995.1"/>
    </source>
</evidence>
<dbReference type="RefSeq" id="WP_377466922.1">
    <property type="nucleotide sequence ID" value="NZ_JBHUOP010000004.1"/>
</dbReference>
<organism evidence="1 2">
    <name type="scientific">Populibacterium corticicola</name>
    <dbReference type="NCBI Taxonomy" id="1812826"/>
    <lineage>
        <taxon>Bacteria</taxon>
        <taxon>Bacillati</taxon>
        <taxon>Actinomycetota</taxon>
        <taxon>Actinomycetes</taxon>
        <taxon>Micrococcales</taxon>
        <taxon>Jonesiaceae</taxon>
        <taxon>Populibacterium</taxon>
    </lineage>
</organism>
<proteinExistence type="predicted"/>
<accession>A0ABW5XEU0</accession>
<gene>
    <name evidence="1" type="ORF">ACFSYH_10490</name>
</gene>
<keyword evidence="2" id="KW-1185">Reference proteome</keyword>
<evidence type="ECO:0000313" key="2">
    <source>
        <dbReference type="Proteomes" id="UP001597391"/>
    </source>
</evidence>